<dbReference type="AlphaFoldDB" id="A0A0F8XQI5"/>
<reference evidence="1" key="1">
    <citation type="journal article" date="2015" name="Nature">
        <title>Complex archaea that bridge the gap between prokaryotes and eukaryotes.</title>
        <authorList>
            <person name="Spang A."/>
            <person name="Saw J.H."/>
            <person name="Jorgensen S.L."/>
            <person name="Zaremba-Niedzwiedzka K."/>
            <person name="Martijn J."/>
            <person name="Lind A.E."/>
            <person name="van Eijk R."/>
            <person name="Schleper C."/>
            <person name="Guy L."/>
            <person name="Ettema T.J."/>
        </authorList>
    </citation>
    <scope>NUCLEOTIDE SEQUENCE</scope>
</reference>
<evidence type="ECO:0000313" key="1">
    <source>
        <dbReference type="EMBL" id="KKK71243.1"/>
    </source>
</evidence>
<proteinExistence type="predicted"/>
<name>A0A0F8XQI5_9ZZZZ</name>
<organism evidence="1">
    <name type="scientific">marine sediment metagenome</name>
    <dbReference type="NCBI Taxonomy" id="412755"/>
    <lineage>
        <taxon>unclassified sequences</taxon>
        <taxon>metagenomes</taxon>
        <taxon>ecological metagenomes</taxon>
    </lineage>
</organism>
<dbReference type="EMBL" id="LAZR01057822">
    <property type="protein sequence ID" value="KKK71243.1"/>
    <property type="molecule type" value="Genomic_DNA"/>
</dbReference>
<accession>A0A0F8XQI5</accession>
<sequence>MMVALGGIVFSEGLFLEMLLMSVDIKKLKDVVKQGKVE</sequence>
<protein>
    <submittedName>
        <fullName evidence="1">Uncharacterized protein</fullName>
    </submittedName>
</protein>
<comment type="caution">
    <text evidence="1">The sequence shown here is derived from an EMBL/GenBank/DDBJ whole genome shotgun (WGS) entry which is preliminary data.</text>
</comment>
<gene>
    <name evidence="1" type="ORF">LCGC14_2915850</name>
</gene>